<evidence type="ECO:0000256" key="5">
    <source>
        <dbReference type="ARBA" id="ARBA00023136"/>
    </source>
</evidence>
<dbReference type="InterPro" id="IPR002549">
    <property type="entry name" value="AI-2E-like"/>
</dbReference>
<accession>A0A0B7IWM4</accession>
<dbReference type="PANTHER" id="PTHR21716">
    <property type="entry name" value="TRANSMEMBRANE PROTEIN"/>
    <property type="match status" value="1"/>
</dbReference>
<comment type="subcellular location">
    <subcellularLocation>
        <location evidence="1">Membrane</location>
        <topology evidence="1">Multi-pass membrane protein</topology>
    </subcellularLocation>
</comment>
<dbReference type="GO" id="GO:0016020">
    <property type="term" value="C:membrane"/>
    <property type="evidence" value="ECO:0007669"/>
    <property type="project" value="UniProtKB-SubCell"/>
</dbReference>
<sequence length="358" mass="39248">MQNLTHNTVKQILFALFVVSICIGVWVVLAPFFTAIAWACILAYVSWPCYIWLLKKLGDRDTIAALVMTMLMATAVIVPVLWLFFVLKSELNIATNIFTTKLANGGIMLPKFVAELPIVGPDIDKWLSKALTNPAEFKNEMHILLMNADQKLISIIGGISRNLVDMGFALLALFFAYKGGLKFMTQSEQVLESLLGIRARSYFQAAGDATRGVVYGIVLTAIAQGAFAGVGYWFVGLEAPMMLAAITTLFSMLPFATPFVWGGISAWLILTGKTVSGVELLLWGALVVSWIDNVIRPIILTKSVKIPFLLAFFGVIGGLSAFGFVGLFLGPVILAIAFAVWQEWLESHPDRHLRLPKS</sequence>
<dbReference type="KEGG" id="mbac:BN1209_1581"/>
<evidence type="ECO:0000313" key="7">
    <source>
        <dbReference type="EMBL" id="CEN56616.1"/>
    </source>
</evidence>
<evidence type="ECO:0000256" key="4">
    <source>
        <dbReference type="ARBA" id="ARBA00022989"/>
    </source>
</evidence>
<name>A0A0B7IWM4_9PROT</name>
<feature type="transmembrane region" description="Helical" evidence="6">
    <location>
        <begin position="152"/>
        <end position="177"/>
    </location>
</feature>
<comment type="similarity">
    <text evidence="2">Belongs to the autoinducer-2 exporter (AI-2E) (TC 2.A.86) family.</text>
</comment>
<keyword evidence="4 6" id="KW-1133">Transmembrane helix</keyword>
<dbReference type="EMBL" id="LN794158">
    <property type="protein sequence ID" value="CEN56616.1"/>
    <property type="molecule type" value="Genomic_DNA"/>
</dbReference>
<dbReference type="RefSeq" id="WP_045751678.1">
    <property type="nucleotide sequence ID" value="NZ_LN794158.1"/>
</dbReference>
<keyword evidence="5 6" id="KW-0472">Membrane</keyword>
<protein>
    <recommendedName>
        <fullName evidence="9">AI-2E family transporter</fullName>
    </recommendedName>
</protein>
<feature type="transmembrane region" description="Helical" evidence="6">
    <location>
        <begin position="213"/>
        <end position="235"/>
    </location>
</feature>
<feature type="transmembrane region" description="Helical" evidence="6">
    <location>
        <begin position="311"/>
        <end position="341"/>
    </location>
</feature>
<dbReference type="AlphaFoldDB" id="A0A0B7IWM4"/>
<dbReference type="HOGENOM" id="CLU_041771_1_0_4"/>
<evidence type="ECO:0000313" key="8">
    <source>
        <dbReference type="Proteomes" id="UP000056322"/>
    </source>
</evidence>
<feature type="transmembrane region" description="Helical" evidence="6">
    <location>
        <begin position="65"/>
        <end position="85"/>
    </location>
</feature>
<feature type="transmembrane region" description="Helical" evidence="6">
    <location>
        <begin position="241"/>
        <end position="268"/>
    </location>
</feature>
<feature type="transmembrane region" description="Helical" evidence="6">
    <location>
        <begin position="280"/>
        <end position="299"/>
    </location>
</feature>
<reference evidence="8" key="1">
    <citation type="submission" date="2014-12" db="EMBL/GenBank/DDBJ databases">
        <authorList>
            <person name="Salcher M.M."/>
        </authorList>
    </citation>
    <scope>NUCLEOTIDE SEQUENCE [LARGE SCALE GENOMIC DNA]</scope>
    <source>
        <strain evidence="8">MMS-10A-171</strain>
    </source>
</reference>
<dbReference type="PANTHER" id="PTHR21716:SF61">
    <property type="entry name" value="BLR8064 PROTEIN"/>
    <property type="match status" value="1"/>
</dbReference>
<keyword evidence="3 6" id="KW-0812">Transmembrane</keyword>
<evidence type="ECO:0008006" key="9">
    <source>
        <dbReference type="Google" id="ProtNLM"/>
    </source>
</evidence>
<keyword evidence="8" id="KW-1185">Reference proteome</keyword>
<feature type="transmembrane region" description="Helical" evidence="6">
    <location>
        <begin position="35"/>
        <end position="53"/>
    </location>
</feature>
<organism evidence="7 8">
    <name type="scientific">Candidatus Methylopumilus turicensis</name>
    <dbReference type="NCBI Taxonomy" id="1581680"/>
    <lineage>
        <taxon>Bacteria</taxon>
        <taxon>Pseudomonadati</taxon>
        <taxon>Pseudomonadota</taxon>
        <taxon>Betaproteobacteria</taxon>
        <taxon>Nitrosomonadales</taxon>
        <taxon>Methylophilaceae</taxon>
        <taxon>Candidatus Methylopumilus</taxon>
    </lineage>
</organism>
<dbReference type="Pfam" id="PF01594">
    <property type="entry name" value="AI-2E_transport"/>
    <property type="match status" value="1"/>
</dbReference>
<feature type="transmembrane region" description="Helical" evidence="6">
    <location>
        <begin position="12"/>
        <end position="29"/>
    </location>
</feature>
<dbReference type="Proteomes" id="UP000056322">
    <property type="component" value="Chromosome 1"/>
</dbReference>
<evidence type="ECO:0000256" key="3">
    <source>
        <dbReference type="ARBA" id="ARBA00022692"/>
    </source>
</evidence>
<proteinExistence type="inferred from homology"/>
<dbReference type="OrthoDB" id="106838at2"/>
<gene>
    <name evidence="7" type="ORF">BN1209_1581</name>
</gene>
<evidence type="ECO:0000256" key="2">
    <source>
        <dbReference type="ARBA" id="ARBA00009773"/>
    </source>
</evidence>
<evidence type="ECO:0000256" key="1">
    <source>
        <dbReference type="ARBA" id="ARBA00004141"/>
    </source>
</evidence>
<evidence type="ECO:0000256" key="6">
    <source>
        <dbReference type="SAM" id="Phobius"/>
    </source>
</evidence>